<dbReference type="AlphaFoldDB" id="A0A852W242"/>
<dbReference type="Gene3D" id="3.10.180.10">
    <property type="entry name" value="2,3-Dihydroxybiphenyl 1,2-Dioxygenase, domain 1"/>
    <property type="match status" value="1"/>
</dbReference>
<evidence type="ECO:0000313" key="3">
    <source>
        <dbReference type="EMBL" id="PKB31384.1"/>
    </source>
</evidence>
<name>A0A852W242_PSEA5</name>
<dbReference type="PANTHER" id="PTHR36503:SF2">
    <property type="entry name" value="BLR2408 PROTEIN"/>
    <property type="match status" value="1"/>
</dbReference>
<accession>A0A852W242</accession>
<gene>
    <name evidence="3" type="ORF">ATL51_3072</name>
    <name evidence="2" type="ORF">HDA37_003358</name>
</gene>
<dbReference type="Pfam" id="PF22677">
    <property type="entry name" value="Ble-like_N"/>
    <property type="match status" value="1"/>
</dbReference>
<evidence type="ECO:0000259" key="1">
    <source>
        <dbReference type="PROSITE" id="PS51819"/>
    </source>
</evidence>
<proteinExistence type="predicted"/>
<accession>A0AA44UQN3</accession>
<dbReference type="EMBL" id="PHUJ01000003">
    <property type="protein sequence ID" value="PKB31384.1"/>
    <property type="molecule type" value="Genomic_DNA"/>
</dbReference>
<feature type="domain" description="VOC" evidence="1">
    <location>
        <begin position="3"/>
        <end position="128"/>
    </location>
</feature>
<dbReference type="EMBL" id="JACCCZ010000001">
    <property type="protein sequence ID" value="NYG03073.1"/>
    <property type="molecule type" value="Genomic_DNA"/>
</dbReference>
<reference evidence="2 5" key="1">
    <citation type="submission" date="2020-07" db="EMBL/GenBank/DDBJ databases">
        <title>Sequencing the genomes of 1000 actinobacteria strains.</title>
        <authorList>
            <person name="Klenk H.-P."/>
        </authorList>
    </citation>
    <scope>NUCLEOTIDE SEQUENCE [LARGE SCALE GENOMIC DNA]</scope>
    <source>
        <strain evidence="3 4">DSM 44104</strain>
        <strain evidence="2 5">DSM 44749</strain>
    </source>
</reference>
<evidence type="ECO:0000313" key="5">
    <source>
        <dbReference type="Proteomes" id="UP000549695"/>
    </source>
</evidence>
<comment type="caution">
    <text evidence="2">The sequence shown here is derived from an EMBL/GenBank/DDBJ whole genome shotgun (WGS) entry which is preliminary data.</text>
</comment>
<organism evidence="2 5">
    <name type="scientific">Pseudonocardia alni</name>
    <name type="common">Amycolata alni</name>
    <dbReference type="NCBI Taxonomy" id="33907"/>
    <lineage>
        <taxon>Bacteria</taxon>
        <taxon>Bacillati</taxon>
        <taxon>Actinomycetota</taxon>
        <taxon>Actinomycetes</taxon>
        <taxon>Pseudonocardiales</taxon>
        <taxon>Pseudonocardiaceae</taxon>
        <taxon>Pseudonocardia</taxon>
    </lineage>
</organism>
<dbReference type="Proteomes" id="UP000549695">
    <property type="component" value="Unassembled WGS sequence"/>
</dbReference>
<evidence type="ECO:0000313" key="4">
    <source>
        <dbReference type="Proteomes" id="UP000232453"/>
    </source>
</evidence>
<protein>
    <recommendedName>
        <fullName evidence="1">VOC domain-containing protein</fullName>
    </recommendedName>
</protein>
<dbReference type="GeneID" id="98053081"/>
<dbReference type="Proteomes" id="UP000232453">
    <property type="component" value="Unassembled WGS sequence"/>
</dbReference>
<dbReference type="SUPFAM" id="SSF54593">
    <property type="entry name" value="Glyoxalase/Bleomycin resistance protein/Dihydroxybiphenyl dioxygenase"/>
    <property type="match status" value="1"/>
</dbReference>
<sequence length="136" mass="14805">MPNMIFVNLPVSDLDAAKAFYSALGFTLNEQFSDERTASFVVSDAIVVMVMAEDRFREFTEQPGVADPRTAREVINAFGVESRDDVDRLIDAGLAAGGTLSGKTEDHGFMYGRGIDDPDGHHLEFVWMDAAALAGE</sequence>
<dbReference type="PROSITE" id="PS51819">
    <property type="entry name" value="VOC"/>
    <property type="match status" value="1"/>
</dbReference>
<dbReference type="InterPro" id="IPR037523">
    <property type="entry name" value="VOC_core"/>
</dbReference>
<keyword evidence="5" id="KW-1185">Reference proteome</keyword>
<dbReference type="PANTHER" id="PTHR36503">
    <property type="entry name" value="BLR2520 PROTEIN"/>
    <property type="match status" value="1"/>
</dbReference>
<evidence type="ECO:0000313" key="2">
    <source>
        <dbReference type="EMBL" id="NYG03073.1"/>
    </source>
</evidence>
<dbReference type="InterPro" id="IPR029068">
    <property type="entry name" value="Glyas_Bleomycin-R_OHBP_Dase"/>
</dbReference>
<dbReference type="RefSeq" id="WP_073575959.1">
    <property type="nucleotide sequence ID" value="NZ_BAAAJZ010000003.1"/>
</dbReference>
<dbReference type="InterPro" id="IPR053863">
    <property type="entry name" value="Glyoxy/Ble-like_N"/>
</dbReference>